<dbReference type="GO" id="GO:0008273">
    <property type="term" value="F:calcium, potassium:sodium antiporter activity"/>
    <property type="evidence" value="ECO:0007669"/>
    <property type="project" value="TreeGrafter"/>
</dbReference>
<evidence type="ECO:0000256" key="3">
    <source>
        <dbReference type="ARBA" id="ARBA00022989"/>
    </source>
</evidence>
<dbReference type="AlphaFoldDB" id="A0A368L3J7"/>
<evidence type="ECO:0000259" key="6">
    <source>
        <dbReference type="Pfam" id="PF01699"/>
    </source>
</evidence>
<name>A0A368L3J7_9BURK</name>
<dbReference type="EMBL" id="QPGB01000002">
    <property type="protein sequence ID" value="RCS58134.1"/>
    <property type="molecule type" value="Genomic_DNA"/>
</dbReference>
<evidence type="ECO:0000256" key="1">
    <source>
        <dbReference type="ARBA" id="ARBA00004141"/>
    </source>
</evidence>
<accession>A0A368L3J7</accession>
<dbReference type="Proteomes" id="UP000252357">
    <property type="component" value="Unassembled WGS sequence"/>
</dbReference>
<evidence type="ECO:0000256" key="5">
    <source>
        <dbReference type="SAM" id="Phobius"/>
    </source>
</evidence>
<feature type="domain" description="Sodium/calcium exchanger membrane region" evidence="6">
    <location>
        <begin position="174"/>
        <end position="315"/>
    </location>
</feature>
<dbReference type="Gene3D" id="6.10.280.80">
    <property type="entry name" value="NCX, peripheral helical region"/>
    <property type="match status" value="1"/>
</dbReference>
<feature type="transmembrane region" description="Helical" evidence="5">
    <location>
        <begin position="244"/>
        <end position="264"/>
    </location>
</feature>
<feature type="transmembrane region" description="Helical" evidence="5">
    <location>
        <begin position="270"/>
        <end position="288"/>
    </location>
</feature>
<dbReference type="InterPro" id="IPR004837">
    <property type="entry name" value="NaCa_Exmemb"/>
</dbReference>
<sequence>MDIWISIGLGLALLLTGGELLVRGAVASAKSLGVSPLLIGLTLVGFGTSTPELVTSVTAALNGSPGIAVGNVVGSNIANVLFILGLSALIYPLTVNPKGFKRDALMLAVSTLACLAVVLHGEMYRWVGCVFVAALLMYVVYVAIQEKRIPDEAALVAEHRAEDARKGPTSILLSVGMAIVGIAITIFGARYLVEGSIALAKGLGVSDTIIGLTIVAVGTSMPELVTSVMAALRKHADVAYGNIVGSNIFNVLFILGTTSIIQPIQIPQQIIRFDIWVMLMTTVLLIYFARTGAKLQRWEGCVFMLGYAAYTAYLIAIA</sequence>
<feature type="transmembrane region" description="Helical" evidence="5">
    <location>
        <begin position="103"/>
        <end position="119"/>
    </location>
</feature>
<dbReference type="PANTHER" id="PTHR10846">
    <property type="entry name" value="SODIUM/POTASSIUM/CALCIUM EXCHANGER"/>
    <property type="match status" value="1"/>
</dbReference>
<dbReference type="NCBIfam" id="TIGR00367">
    <property type="entry name" value="calcium/sodium antiporter"/>
    <property type="match status" value="1"/>
</dbReference>
<organism evidence="7 8">
    <name type="scientific">Parvibium lacunae</name>
    <dbReference type="NCBI Taxonomy" id="1888893"/>
    <lineage>
        <taxon>Bacteria</taxon>
        <taxon>Pseudomonadati</taxon>
        <taxon>Pseudomonadota</taxon>
        <taxon>Betaproteobacteria</taxon>
        <taxon>Burkholderiales</taxon>
        <taxon>Alcaligenaceae</taxon>
        <taxon>Parvibium</taxon>
    </lineage>
</organism>
<dbReference type="InterPro" id="IPR004481">
    <property type="entry name" value="K/Na/Ca-exchanger"/>
</dbReference>
<dbReference type="GO" id="GO:0006874">
    <property type="term" value="P:intracellular calcium ion homeostasis"/>
    <property type="evidence" value="ECO:0007669"/>
    <property type="project" value="TreeGrafter"/>
</dbReference>
<feature type="domain" description="Sodium/calcium exchanger membrane region" evidence="6">
    <location>
        <begin position="4"/>
        <end position="142"/>
    </location>
</feature>
<dbReference type="Gene3D" id="1.20.1420.30">
    <property type="entry name" value="NCX, central ion-binding region"/>
    <property type="match status" value="1"/>
</dbReference>
<feature type="transmembrane region" description="Helical" evidence="5">
    <location>
        <begin position="300"/>
        <end position="317"/>
    </location>
</feature>
<protein>
    <submittedName>
        <fullName evidence="7">Sodium:calcium antiporter</fullName>
    </submittedName>
</protein>
<feature type="transmembrane region" description="Helical" evidence="5">
    <location>
        <begin position="125"/>
        <end position="144"/>
    </location>
</feature>
<dbReference type="InterPro" id="IPR044880">
    <property type="entry name" value="NCX_ion-bd_dom_sf"/>
</dbReference>
<comment type="subcellular location">
    <subcellularLocation>
        <location evidence="1">Membrane</location>
        <topology evidence="1">Multi-pass membrane protein</topology>
    </subcellularLocation>
</comment>
<keyword evidence="4 5" id="KW-0472">Membrane</keyword>
<keyword evidence="2 5" id="KW-0812">Transmembrane</keyword>
<evidence type="ECO:0000256" key="2">
    <source>
        <dbReference type="ARBA" id="ARBA00022692"/>
    </source>
</evidence>
<proteinExistence type="predicted"/>
<keyword evidence="8" id="KW-1185">Reference proteome</keyword>
<evidence type="ECO:0000256" key="4">
    <source>
        <dbReference type="ARBA" id="ARBA00023136"/>
    </source>
</evidence>
<feature type="transmembrane region" description="Helical" evidence="5">
    <location>
        <begin position="67"/>
        <end position="91"/>
    </location>
</feature>
<feature type="transmembrane region" description="Helical" evidence="5">
    <location>
        <begin position="170"/>
        <end position="189"/>
    </location>
</feature>
<dbReference type="GO" id="GO:0005886">
    <property type="term" value="C:plasma membrane"/>
    <property type="evidence" value="ECO:0007669"/>
    <property type="project" value="TreeGrafter"/>
</dbReference>
<dbReference type="Pfam" id="PF01699">
    <property type="entry name" value="Na_Ca_ex"/>
    <property type="match status" value="2"/>
</dbReference>
<gene>
    <name evidence="7" type="ORF">DU000_04675</name>
</gene>
<evidence type="ECO:0000313" key="7">
    <source>
        <dbReference type="EMBL" id="RCS58134.1"/>
    </source>
</evidence>
<comment type="caution">
    <text evidence="7">The sequence shown here is derived from an EMBL/GenBank/DDBJ whole genome shotgun (WGS) entry which is preliminary data.</text>
</comment>
<dbReference type="PANTHER" id="PTHR10846:SF8">
    <property type="entry name" value="INNER MEMBRANE PROTEIN YRBG"/>
    <property type="match status" value="1"/>
</dbReference>
<feature type="transmembrane region" description="Helical" evidence="5">
    <location>
        <begin position="209"/>
        <end position="232"/>
    </location>
</feature>
<dbReference type="OrthoDB" id="9794225at2"/>
<dbReference type="GO" id="GO:0005262">
    <property type="term" value="F:calcium channel activity"/>
    <property type="evidence" value="ECO:0007669"/>
    <property type="project" value="TreeGrafter"/>
</dbReference>
<reference evidence="7 8" key="1">
    <citation type="journal article" date="2018" name="Int. J. Syst. Evol. Microbiol.">
        <title>Parvibium lacunae gen. nov., sp. nov., a new member of the family Alcaligenaceae isolated from a freshwater pond.</title>
        <authorList>
            <person name="Chen W.M."/>
            <person name="Xie P.B."/>
            <person name="Hsu M.Y."/>
            <person name="Sheu S.Y."/>
        </authorList>
    </citation>
    <scope>NUCLEOTIDE SEQUENCE [LARGE SCALE GENOMIC DNA]</scope>
    <source>
        <strain evidence="7 8">KMB9</strain>
    </source>
</reference>
<dbReference type="RefSeq" id="WP_114402219.1">
    <property type="nucleotide sequence ID" value="NZ_QPGB01000002.1"/>
</dbReference>
<evidence type="ECO:0000313" key="8">
    <source>
        <dbReference type="Proteomes" id="UP000252357"/>
    </source>
</evidence>
<keyword evidence="3 5" id="KW-1133">Transmembrane helix</keyword>